<keyword evidence="1" id="KW-1003">Cell membrane</keyword>
<keyword evidence="2 7" id="KW-0812">Transmembrane</keyword>
<dbReference type="STRING" id="1618747.UW02_C0029G0005"/>
<dbReference type="Proteomes" id="UP000034751">
    <property type="component" value="Unassembled WGS sequence"/>
</dbReference>
<dbReference type="GO" id="GO:0016829">
    <property type="term" value="F:lyase activity"/>
    <property type="evidence" value="ECO:0007669"/>
    <property type="project" value="UniProtKB-KW"/>
</dbReference>
<dbReference type="Pfam" id="PF02618">
    <property type="entry name" value="YceG"/>
    <property type="match status" value="2"/>
</dbReference>
<dbReference type="GO" id="GO:0071555">
    <property type="term" value="P:cell wall organization"/>
    <property type="evidence" value="ECO:0007669"/>
    <property type="project" value="UniProtKB-KW"/>
</dbReference>
<keyword evidence="6" id="KW-0961">Cell wall biogenesis/degradation</keyword>
<keyword evidence="3 7" id="KW-1133">Transmembrane helix</keyword>
<dbReference type="AlphaFoldDB" id="A0A0G1F8W0"/>
<evidence type="ECO:0000256" key="4">
    <source>
        <dbReference type="ARBA" id="ARBA00023136"/>
    </source>
</evidence>
<keyword evidence="5 8" id="KW-0456">Lyase</keyword>
<proteinExistence type="predicted"/>
<evidence type="ECO:0000256" key="6">
    <source>
        <dbReference type="ARBA" id="ARBA00023316"/>
    </source>
</evidence>
<evidence type="ECO:0000313" key="9">
    <source>
        <dbReference type="Proteomes" id="UP000034751"/>
    </source>
</evidence>
<dbReference type="PATRIC" id="fig|1618747.3.peg.794"/>
<evidence type="ECO:0000256" key="1">
    <source>
        <dbReference type="ARBA" id="ARBA00022475"/>
    </source>
</evidence>
<evidence type="ECO:0000313" key="8">
    <source>
        <dbReference type="EMBL" id="KKT18523.1"/>
    </source>
</evidence>
<dbReference type="EMBL" id="LCGS01000029">
    <property type="protein sequence ID" value="KKT18523.1"/>
    <property type="molecule type" value="Genomic_DNA"/>
</dbReference>
<sequence>MENFSSPPELGHPVSEWKYKYIRGILGTVLLLGVFYFLFISAPSDFPIGTMVRVEPGMNLRVISSLLKEQNIIRSRTVFESLVIILGDEKRIVSADYLLEDKLPVFEIAWRIGRGKHHMAPVSVTIPEGFDVDQIADIVSSELISFDKAEFLLKAKPLEGYLFPDTYFFLTNAGEEEVLQSLRDNFEKRVGSVRPEITKSGRTEEEIIIMASIIEREAKGDIDRKIISGILWKRISIGMPLQADAVPETYEKRGLPNSPIGNPGLEAIEAAIYPESSSYLYYLHDKEGGIHYAKSFAEHLDNKLKYLR</sequence>
<evidence type="ECO:0000256" key="5">
    <source>
        <dbReference type="ARBA" id="ARBA00023239"/>
    </source>
</evidence>
<dbReference type="InterPro" id="IPR003770">
    <property type="entry name" value="MLTG-like"/>
</dbReference>
<accession>A0A0G1F8W0</accession>
<protein>
    <submittedName>
        <fullName evidence="8">Aminodeoxychorismate lyase</fullName>
    </submittedName>
</protein>
<dbReference type="PANTHER" id="PTHR30518">
    <property type="entry name" value="ENDOLYTIC MUREIN TRANSGLYCOSYLASE"/>
    <property type="match status" value="1"/>
</dbReference>
<evidence type="ECO:0000256" key="7">
    <source>
        <dbReference type="SAM" id="Phobius"/>
    </source>
</evidence>
<comment type="caution">
    <text evidence="8">The sequence shown here is derived from an EMBL/GenBank/DDBJ whole genome shotgun (WGS) entry which is preliminary data.</text>
</comment>
<evidence type="ECO:0000256" key="2">
    <source>
        <dbReference type="ARBA" id="ARBA00022692"/>
    </source>
</evidence>
<organism evidence="8 9">
    <name type="scientific">Candidatus Nomurabacteria bacterium GW2011_GWB1_43_7</name>
    <dbReference type="NCBI Taxonomy" id="1618747"/>
    <lineage>
        <taxon>Bacteria</taxon>
        <taxon>Candidatus Nomuraibacteriota</taxon>
    </lineage>
</organism>
<name>A0A0G1F8W0_9BACT</name>
<dbReference type="PANTHER" id="PTHR30518:SF2">
    <property type="entry name" value="ENDOLYTIC MUREIN TRANSGLYCOSYLASE"/>
    <property type="match status" value="1"/>
</dbReference>
<keyword evidence="4 7" id="KW-0472">Membrane</keyword>
<evidence type="ECO:0000256" key="3">
    <source>
        <dbReference type="ARBA" id="ARBA00022989"/>
    </source>
</evidence>
<reference evidence="8 9" key="1">
    <citation type="journal article" date="2015" name="Nature">
        <title>rRNA introns, odd ribosomes, and small enigmatic genomes across a large radiation of phyla.</title>
        <authorList>
            <person name="Brown C.T."/>
            <person name="Hug L.A."/>
            <person name="Thomas B.C."/>
            <person name="Sharon I."/>
            <person name="Castelle C.J."/>
            <person name="Singh A."/>
            <person name="Wilkins M.J."/>
            <person name="Williams K.H."/>
            <person name="Banfield J.F."/>
        </authorList>
    </citation>
    <scope>NUCLEOTIDE SEQUENCE [LARGE SCALE GENOMIC DNA]</scope>
</reference>
<feature type="transmembrane region" description="Helical" evidence="7">
    <location>
        <begin position="21"/>
        <end position="39"/>
    </location>
</feature>
<gene>
    <name evidence="8" type="ORF">UW02_C0029G0005</name>
</gene>
<dbReference type="Gene3D" id="3.30.1490.480">
    <property type="entry name" value="Endolytic murein transglycosylase"/>
    <property type="match status" value="1"/>
</dbReference>